<dbReference type="AlphaFoldDB" id="A0AAN8K4E5"/>
<dbReference type="GO" id="GO:0000981">
    <property type="term" value="F:DNA-binding transcription factor activity, RNA polymerase II-specific"/>
    <property type="evidence" value="ECO:0007669"/>
    <property type="project" value="TreeGrafter"/>
</dbReference>
<dbReference type="EMBL" id="JAZGQO010000006">
    <property type="protein sequence ID" value="KAK6185003.1"/>
    <property type="molecule type" value="Genomic_DNA"/>
</dbReference>
<evidence type="ECO:0000313" key="7">
    <source>
        <dbReference type="Proteomes" id="UP001347796"/>
    </source>
</evidence>
<feature type="region of interest" description="Disordered" evidence="4">
    <location>
        <begin position="367"/>
        <end position="422"/>
    </location>
</feature>
<dbReference type="GO" id="GO:0000977">
    <property type="term" value="F:RNA polymerase II transcription regulatory region sequence-specific DNA binding"/>
    <property type="evidence" value="ECO:0007669"/>
    <property type="project" value="TreeGrafter"/>
</dbReference>
<sequence length="645" mass="72498">MGCLPRRRPTVGNFTRRNSTPHIHLGAAGQTQRVPPISGVPFQRINSFPMTVDHKRPRAKFSGNMDLFNPDYHFSPGGDHVLPNSDLTMYAASPNSLHMYDQEKYDMQNYVNCLSSNTRTPQKRDSGSTFDEFDLNPQFENNYDMLPNLVMDNSDLQPVSDFSNYNAQTSTCMNSDVTLTELNSNWNSESESLLDDLETIIPSCKTVSYSDGIQTNTMNQNSFNVTGQRQNNTNFPSNSQNVSRSNFQAFIKSEPMASSSLWPNPCKQSGSLSTLNSNIRKETPVQLPQSMSRSPPSVYYNSQSDRETVPKEDNKILLQKLLMTNSPSERPPVSIASVIGLKRPALPVKEENEESVEEKWKEIEKYIHDEDNDTKPTQTKRTRFDSGSSVAASFDEESIDDDESSDEDWSDTEMDFPSGASVLDDGKKGEKYFWQYNVQSKGPKGTKLKLHLDNKNPYKLPGFEDPVFDPQNTKAGIRHGGKARKGDGNDIVPSPKKLFNLGQQIRKLNHMINEVSPSNDQPASIRNESRKKKNKLASRACRLKKKAQHEANKVKLYGLEKEHSQLLQVITTIKSSVIKRARQMQELKDTDQDKLINKLDELIAQNLTLKIAGNAAEFVNSVIKAVENGDVTGGIVIEKKKNSKK</sequence>
<reference evidence="6 7" key="1">
    <citation type="submission" date="2024-01" db="EMBL/GenBank/DDBJ databases">
        <title>The genome of the rayed Mediterranean limpet Patella caerulea (Linnaeus, 1758).</title>
        <authorList>
            <person name="Anh-Thu Weber A."/>
            <person name="Halstead-Nussloch G."/>
        </authorList>
    </citation>
    <scope>NUCLEOTIDE SEQUENCE [LARGE SCALE GENOMIC DNA]</scope>
    <source>
        <strain evidence="6">AATW-2023a</strain>
        <tissue evidence="6">Whole specimen</tissue>
    </source>
</reference>
<evidence type="ECO:0000256" key="3">
    <source>
        <dbReference type="ARBA" id="ARBA00023163"/>
    </source>
</evidence>
<keyword evidence="1" id="KW-0805">Transcription regulation</keyword>
<gene>
    <name evidence="6" type="ORF">SNE40_007334</name>
</gene>
<feature type="compositionally biased region" description="Polar residues" evidence="4">
    <location>
        <begin position="12"/>
        <end position="21"/>
    </location>
</feature>
<feature type="region of interest" description="Disordered" evidence="4">
    <location>
        <begin position="514"/>
        <end position="534"/>
    </location>
</feature>
<feature type="region of interest" description="Disordered" evidence="4">
    <location>
        <begin position="1"/>
        <end position="21"/>
    </location>
</feature>
<feature type="compositionally biased region" description="Polar residues" evidence="4">
    <location>
        <begin position="515"/>
        <end position="526"/>
    </location>
</feature>
<feature type="compositionally biased region" description="Polar residues" evidence="4">
    <location>
        <begin position="286"/>
        <end position="303"/>
    </location>
</feature>
<name>A0AAN8K4E5_PATCE</name>
<dbReference type="Proteomes" id="UP001347796">
    <property type="component" value="Unassembled WGS sequence"/>
</dbReference>
<dbReference type="InterPro" id="IPR008917">
    <property type="entry name" value="TF_DNA-bd_sf"/>
</dbReference>
<dbReference type="PROSITE" id="PS00036">
    <property type="entry name" value="BZIP_BASIC"/>
    <property type="match status" value="1"/>
</dbReference>
<organism evidence="6 7">
    <name type="scientific">Patella caerulea</name>
    <name type="common">Rayed Mediterranean limpet</name>
    <dbReference type="NCBI Taxonomy" id="87958"/>
    <lineage>
        <taxon>Eukaryota</taxon>
        <taxon>Metazoa</taxon>
        <taxon>Spiralia</taxon>
        <taxon>Lophotrochozoa</taxon>
        <taxon>Mollusca</taxon>
        <taxon>Gastropoda</taxon>
        <taxon>Patellogastropoda</taxon>
        <taxon>Patelloidea</taxon>
        <taxon>Patellidae</taxon>
        <taxon>Patella</taxon>
    </lineage>
</organism>
<dbReference type="PANTHER" id="PTHR21552">
    <property type="entry name" value="ADULT RETINA PROTEIN"/>
    <property type="match status" value="1"/>
</dbReference>
<evidence type="ECO:0000313" key="6">
    <source>
        <dbReference type="EMBL" id="KAK6185003.1"/>
    </source>
</evidence>
<evidence type="ECO:0000256" key="1">
    <source>
        <dbReference type="ARBA" id="ARBA00023015"/>
    </source>
</evidence>
<evidence type="ECO:0000259" key="5">
    <source>
        <dbReference type="PROSITE" id="PS00036"/>
    </source>
</evidence>
<evidence type="ECO:0000256" key="2">
    <source>
        <dbReference type="ARBA" id="ARBA00023125"/>
    </source>
</evidence>
<feature type="region of interest" description="Disordered" evidence="4">
    <location>
        <begin position="258"/>
        <end position="310"/>
    </location>
</feature>
<dbReference type="PANTHER" id="PTHR21552:SF2">
    <property type="entry name" value="CREB3 REGULATORY FACTOR"/>
    <property type="match status" value="1"/>
</dbReference>
<feature type="compositionally biased region" description="Acidic residues" evidence="4">
    <location>
        <begin position="394"/>
        <end position="414"/>
    </location>
</feature>
<feature type="compositionally biased region" description="Polar residues" evidence="4">
    <location>
        <begin position="258"/>
        <end position="278"/>
    </location>
</feature>
<dbReference type="CDD" id="cd14809">
    <property type="entry name" value="bZIP_AUREO-like"/>
    <property type="match status" value="1"/>
</dbReference>
<accession>A0AAN8K4E5</accession>
<dbReference type="GO" id="GO:0006986">
    <property type="term" value="P:response to unfolded protein"/>
    <property type="evidence" value="ECO:0007669"/>
    <property type="project" value="InterPro"/>
</dbReference>
<keyword evidence="3" id="KW-0804">Transcription</keyword>
<dbReference type="InterPro" id="IPR004827">
    <property type="entry name" value="bZIP"/>
</dbReference>
<keyword evidence="2" id="KW-0238">DNA-binding</keyword>
<feature type="compositionally biased region" description="Polar residues" evidence="4">
    <location>
        <begin position="375"/>
        <end position="391"/>
    </location>
</feature>
<protein>
    <recommendedName>
        <fullName evidence="5">BZIP domain-containing protein</fullName>
    </recommendedName>
</protein>
<dbReference type="SUPFAM" id="SSF47454">
    <property type="entry name" value="A DNA-binding domain in eukaryotic transcription factors"/>
    <property type="match status" value="1"/>
</dbReference>
<comment type="caution">
    <text evidence="6">The sequence shown here is derived from an EMBL/GenBank/DDBJ whole genome shotgun (WGS) entry which is preliminary data.</text>
</comment>
<proteinExistence type="predicted"/>
<dbReference type="GO" id="GO:0005634">
    <property type="term" value="C:nucleus"/>
    <property type="evidence" value="ECO:0007669"/>
    <property type="project" value="TreeGrafter"/>
</dbReference>
<evidence type="ECO:0000256" key="4">
    <source>
        <dbReference type="SAM" id="MobiDB-lite"/>
    </source>
</evidence>
<keyword evidence="7" id="KW-1185">Reference proteome</keyword>
<feature type="domain" description="BZIP" evidence="5">
    <location>
        <begin position="530"/>
        <end position="544"/>
    </location>
</feature>
<dbReference type="InterPro" id="IPR039165">
    <property type="entry name" value="CREBRF"/>
</dbReference>